<evidence type="ECO:0000313" key="2">
    <source>
        <dbReference type="EMBL" id="CAK5268861.1"/>
    </source>
</evidence>
<organism evidence="2 3">
    <name type="scientific">Mycena citricolor</name>
    <dbReference type="NCBI Taxonomy" id="2018698"/>
    <lineage>
        <taxon>Eukaryota</taxon>
        <taxon>Fungi</taxon>
        <taxon>Dikarya</taxon>
        <taxon>Basidiomycota</taxon>
        <taxon>Agaricomycotina</taxon>
        <taxon>Agaricomycetes</taxon>
        <taxon>Agaricomycetidae</taxon>
        <taxon>Agaricales</taxon>
        <taxon>Marasmiineae</taxon>
        <taxon>Mycenaceae</taxon>
        <taxon>Mycena</taxon>
    </lineage>
</organism>
<evidence type="ECO:0000313" key="3">
    <source>
        <dbReference type="Proteomes" id="UP001295794"/>
    </source>
</evidence>
<sequence>SPGLVDAICPSPRSADGLPYPGRLVAVSLGIVPVRQCACMESHCTNTRLTKERSKNHSLTNSRPTSRSPTNRSPTNRSPTNHRPTDHMPTKHTPTKHTSSARGRAGTSSGASTSRRRKTTIRVSSMAGAVRWMVC</sequence>
<gene>
    <name evidence="2" type="ORF">MYCIT1_LOCUS12158</name>
</gene>
<accession>A0AAD2H460</accession>
<feature type="compositionally biased region" description="Low complexity" evidence="1">
    <location>
        <begin position="96"/>
        <end position="113"/>
    </location>
</feature>
<dbReference type="AlphaFoldDB" id="A0AAD2H460"/>
<proteinExistence type="predicted"/>
<keyword evidence="3" id="KW-1185">Reference proteome</keyword>
<dbReference type="EMBL" id="CAVNYO010000138">
    <property type="protein sequence ID" value="CAK5268861.1"/>
    <property type="molecule type" value="Genomic_DNA"/>
</dbReference>
<name>A0AAD2H460_9AGAR</name>
<evidence type="ECO:0000256" key="1">
    <source>
        <dbReference type="SAM" id="MobiDB-lite"/>
    </source>
</evidence>
<feature type="non-terminal residue" evidence="2">
    <location>
        <position position="135"/>
    </location>
</feature>
<reference evidence="2" key="1">
    <citation type="submission" date="2023-11" db="EMBL/GenBank/DDBJ databases">
        <authorList>
            <person name="De Vega J J."/>
            <person name="De Vega J J."/>
        </authorList>
    </citation>
    <scope>NUCLEOTIDE SEQUENCE</scope>
</reference>
<feature type="compositionally biased region" description="Low complexity" evidence="1">
    <location>
        <begin position="60"/>
        <end position="81"/>
    </location>
</feature>
<feature type="region of interest" description="Disordered" evidence="1">
    <location>
        <begin position="46"/>
        <end position="123"/>
    </location>
</feature>
<protein>
    <submittedName>
        <fullName evidence="2">Uncharacterized protein</fullName>
    </submittedName>
</protein>
<dbReference type="Proteomes" id="UP001295794">
    <property type="component" value="Unassembled WGS sequence"/>
</dbReference>
<comment type="caution">
    <text evidence="2">The sequence shown here is derived from an EMBL/GenBank/DDBJ whole genome shotgun (WGS) entry which is preliminary data.</text>
</comment>